<dbReference type="RefSeq" id="WP_006166902.1">
    <property type="nucleotide sequence ID" value="NZ_AOIN01000045.1"/>
</dbReference>
<accession>M0AVB2</accession>
<dbReference type="InterPro" id="IPR036390">
    <property type="entry name" value="WH_DNA-bd_sf"/>
</dbReference>
<dbReference type="SUPFAM" id="SSF46785">
    <property type="entry name" value="Winged helix' DNA-binding domain"/>
    <property type="match status" value="1"/>
</dbReference>
<organism evidence="3 4">
    <name type="scientific">Natrialba chahannaoensis JCM 10990</name>
    <dbReference type="NCBI Taxonomy" id="1227492"/>
    <lineage>
        <taxon>Archaea</taxon>
        <taxon>Methanobacteriati</taxon>
        <taxon>Methanobacteriota</taxon>
        <taxon>Stenosarchaea group</taxon>
        <taxon>Halobacteria</taxon>
        <taxon>Halobacteriales</taxon>
        <taxon>Natrialbaceae</taxon>
        <taxon>Natrialba</taxon>
    </lineage>
</organism>
<dbReference type="Pfam" id="PF25213">
    <property type="entry name" value="HVO_A0261_N"/>
    <property type="match status" value="1"/>
</dbReference>
<feature type="domain" description="HVO-A0261-like N-terminal" evidence="2">
    <location>
        <begin position="6"/>
        <end position="89"/>
    </location>
</feature>
<sequence>MDSSVEDIEFIASSKHRVGVLDALADGGCDRDDLRSATGASSPTMGRVLSAFEERRWIERSGPTYELTPLGEYVADRFAQLREAMDTEQKLRDVWRWLPREMEGFSVELFADAVVAYPGPGYPYEPVERVIDLVDESEWMCGFGATVFKSIANEAICLEVIDGMGFEYVYPPEILAATVAWDPDMVENAAAQDHCTVWVHDDLPDKKRCGFGIFEHRVGICCHDAESRALQAWIDTDAPDAREWALSVFERYRDEARPADEDAMTAPIPEEITIP</sequence>
<dbReference type="EMBL" id="AOIN01000045">
    <property type="protein sequence ID" value="ELZ01329.1"/>
    <property type="molecule type" value="Genomic_DNA"/>
</dbReference>
<dbReference type="AlphaFoldDB" id="M0AVB2"/>
<dbReference type="STRING" id="1227492.C482_07541"/>
<evidence type="ECO:0000259" key="1">
    <source>
        <dbReference type="Pfam" id="PF08350"/>
    </source>
</evidence>
<dbReference type="Pfam" id="PF08350">
    <property type="entry name" value="FilR1_middle"/>
    <property type="match status" value="1"/>
</dbReference>
<evidence type="ECO:0000313" key="3">
    <source>
        <dbReference type="EMBL" id="ELZ01329.1"/>
    </source>
</evidence>
<protein>
    <submittedName>
        <fullName evidence="3">Transcriptional regulator</fullName>
    </submittedName>
</protein>
<proteinExistence type="predicted"/>
<dbReference type="OrthoDB" id="330490at2157"/>
<evidence type="ECO:0000313" key="4">
    <source>
        <dbReference type="Proteomes" id="UP000011693"/>
    </source>
</evidence>
<dbReference type="InterPro" id="IPR036388">
    <property type="entry name" value="WH-like_DNA-bd_sf"/>
</dbReference>
<gene>
    <name evidence="3" type="ORF">C482_07541</name>
</gene>
<comment type="caution">
    <text evidence="3">The sequence shown here is derived from an EMBL/GenBank/DDBJ whole genome shotgun (WGS) entry which is preliminary data.</text>
</comment>
<dbReference type="InterPro" id="IPR057527">
    <property type="entry name" value="HVO_A0261-like_N"/>
</dbReference>
<evidence type="ECO:0000259" key="2">
    <source>
        <dbReference type="Pfam" id="PF25213"/>
    </source>
</evidence>
<keyword evidence="4" id="KW-1185">Reference proteome</keyword>
<dbReference type="PATRIC" id="fig|1227492.4.peg.1471"/>
<dbReference type="Proteomes" id="UP000011693">
    <property type="component" value="Unassembled WGS sequence"/>
</dbReference>
<dbReference type="Gene3D" id="1.10.10.10">
    <property type="entry name" value="Winged helix-like DNA-binding domain superfamily/Winged helix DNA-binding domain"/>
    <property type="match status" value="1"/>
</dbReference>
<reference evidence="3 4" key="1">
    <citation type="journal article" date="2014" name="PLoS Genet.">
        <title>Phylogenetically driven sequencing of extremely halophilic archaea reveals strategies for static and dynamic osmo-response.</title>
        <authorList>
            <person name="Becker E.A."/>
            <person name="Seitzer P.M."/>
            <person name="Tritt A."/>
            <person name="Larsen D."/>
            <person name="Krusor M."/>
            <person name="Yao A.I."/>
            <person name="Wu D."/>
            <person name="Madern D."/>
            <person name="Eisen J.A."/>
            <person name="Darling A.E."/>
            <person name="Facciotti M.T."/>
        </authorList>
    </citation>
    <scope>NUCLEOTIDE SEQUENCE [LARGE SCALE GENOMIC DNA]</scope>
    <source>
        <strain evidence="3 4">JCM 10990</strain>
    </source>
</reference>
<feature type="domain" description="Methanogenesis regulatory protein FilR1 middle" evidence="1">
    <location>
        <begin position="123"/>
        <end position="254"/>
    </location>
</feature>
<dbReference type="InterPro" id="IPR013561">
    <property type="entry name" value="FilR1_middle_dom"/>
</dbReference>
<name>M0AVB2_9EURY</name>